<evidence type="ECO:0000259" key="4">
    <source>
        <dbReference type="Pfam" id="PF00150"/>
    </source>
</evidence>
<name>A0A8J3GCV2_9BACT</name>
<organism evidence="5 6">
    <name type="scientific">Cerasicoccus arenae</name>
    <dbReference type="NCBI Taxonomy" id="424488"/>
    <lineage>
        <taxon>Bacteria</taxon>
        <taxon>Pseudomonadati</taxon>
        <taxon>Verrucomicrobiota</taxon>
        <taxon>Opitutia</taxon>
        <taxon>Puniceicoccales</taxon>
        <taxon>Cerasicoccaceae</taxon>
        <taxon>Cerasicoccus</taxon>
    </lineage>
</organism>
<evidence type="ECO:0000313" key="6">
    <source>
        <dbReference type="Proteomes" id="UP000642829"/>
    </source>
</evidence>
<protein>
    <recommendedName>
        <fullName evidence="4">Glycoside hydrolase family 5 domain-containing protein</fullName>
    </recommendedName>
</protein>
<dbReference type="PANTHER" id="PTHR34142">
    <property type="entry name" value="ENDO-BETA-1,4-GLUCANASE A"/>
    <property type="match status" value="1"/>
</dbReference>
<keyword evidence="2 3" id="KW-0326">Glycosidase</keyword>
<dbReference type="PROSITE" id="PS00659">
    <property type="entry name" value="GLYCOSYL_HYDROL_F5"/>
    <property type="match status" value="1"/>
</dbReference>
<dbReference type="AlphaFoldDB" id="A0A8J3GCV2"/>
<comment type="similarity">
    <text evidence="3">Belongs to the glycosyl hydrolase 5 (cellulase A) family.</text>
</comment>
<dbReference type="EMBL" id="BMXG01000009">
    <property type="protein sequence ID" value="GHC01525.1"/>
    <property type="molecule type" value="Genomic_DNA"/>
</dbReference>
<evidence type="ECO:0000256" key="1">
    <source>
        <dbReference type="ARBA" id="ARBA00022801"/>
    </source>
</evidence>
<feature type="domain" description="Glycoside hydrolase family 5" evidence="4">
    <location>
        <begin position="229"/>
        <end position="506"/>
    </location>
</feature>
<evidence type="ECO:0000256" key="3">
    <source>
        <dbReference type="RuleBase" id="RU361153"/>
    </source>
</evidence>
<dbReference type="Gene3D" id="2.60.120.260">
    <property type="entry name" value="Galactose-binding domain-like"/>
    <property type="match status" value="1"/>
</dbReference>
<evidence type="ECO:0000256" key="2">
    <source>
        <dbReference type="ARBA" id="ARBA00023295"/>
    </source>
</evidence>
<dbReference type="RefSeq" id="WP_189514174.1">
    <property type="nucleotide sequence ID" value="NZ_BMXG01000009.1"/>
</dbReference>
<proteinExistence type="inferred from homology"/>
<dbReference type="Proteomes" id="UP000642829">
    <property type="component" value="Unassembled WGS sequence"/>
</dbReference>
<evidence type="ECO:0000313" key="5">
    <source>
        <dbReference type="EMBL" id="GHC01525.1"/>
    </source>
</evidence>
<dbReference type="GO" id="GO:0004553">
    <property type="term" value="F:hydrolase activity, hydrolyzing O-glycosyl compounds"/>
    <property type="evidence" value="ECO:0007669"/>
    <property type="project" value="InterPro"/>
</dbReference>
<reference evidence="5" key="1">
    <citation type="journal article" date="2014" name="Int. J. Syst. Evol. Microbiol.">
        <title>Complete genome sequence of Corynebacterium casei LMG S-19264T (=DSM 44701T), isolated from a smear-ripened cheese.</title>
        <authorList>
            <consortium name="US DOE Joint Genome Institute (JGI-PGF)"/>
            <person name="Walter F."/>
            <person name="Albersmeier A."/>
            <person name="Kalinowski J."/>
            <person name="Ruckert C."/>
        </authorList>
    </citation>
    <scope>NUCLEOTIDE SEQUENCE</scope>
    <source>
        <strain evidence="5">KCTC 12870</strain>
    </source>
</reference>
<accession>A0A8J3GCV2</accession>
<keyword evidence="1 3" id="KW-0378">Hydrolase</keyword>
<dbReference type="GO" id="GO:0009251">
    <property type="term" value="P:glucan catabolic process"/>
    <property type="evidence" value="ECO:0007669"/>
    <property type="project" value="TreeGrafter"/>
</dbReference>
<keyword evidence="6" id="KW-1185">Reference proteome</keyword>
<gene>
    <name evidence="5" type="ORF">GCM10007047_17540</name>
</gene>
<reference evidence="5" key="2">
    <citation type="submission" date="2020-09" db="EMBL/GenBank/DDBJ databases">
        <authorList>
            <person name="Sun Q."/>
            <person name="Kim S."/>
        </authorList>
    </citation>
    <scope>NUCLEOTIDE SEQUENCE</scope>
    <source>
        <strain evidence="5">KCTC 12870</strain>
    </source>
</reference>
<dbReference type="Pfam" id="PF00150">
    <property type="entry name" value="Cellulase"/>
    <property type="match status" value="1"/>
</dbReference>
<dbReference type="InterPro" id="IPR017853">
    <property type="entry name" value="GH"/>
</dbReference>
<sequence length="543" mass="60702">MNIKRKISLFLILFSVGFGSIFVTGLHASDSLISNGDFERNGTSGPADWSGPGGSLSYEKDGGNTYARLTSLEPGKTAMLYRVVDIPAGVQALKLSWRWRTTNLKPGSKAWYDARIMMNFKNASGGKASTSPPHPYLRKSTNEWQEKSVVFLVPEDAVALEYMPSLFQVKQGVMDLDDIRLEPVDPTAVRAKADAKAAEKARLTVAVEAPKTNQWPPMLKVVGNRLHNPEGKEVWLQGVNVASLEWSARGENVLKSTEVAIDKWGANVIRLPVKDSYWFDDDGESYRKLVDNVITLAANRGAYVVLDLHRYRAPKDEYLTFWKDAATRYSNHPAVLFDLINEPHGITWDVWLNGGFVAEKGKKADEDAFLTADEKVKNAQGFESPGMQAMVDTVRATGAKNIVVIGGLDWAYDLSGILDGYAVKDDPQANGVMYSTHVYPWKKGWVNKFLKVADKYPIFVGEVGADINKMEWMAASAQEDAETWVPAMLAVIQDYRLNWTAWCFHPRASPRLLLDWNYTPTPFWGEQVIEAFSGKKFKSQKMR</sequence>
<dbReference type="InterPro" id="IPR018087">
    <property type="entry name" value="Glyco_hydro_5_CS"/>
</dbReference>
<comment type="caution">
    <text evidence="5">The sequence shown here is derived from an EMBL/GenBank/DDBJ whole genome shotgun (WGS) entry which is preliminary data.</text>
</comment>
<dbReference type="Gene3D" id="3.20.20.80">
    <property type="entry name" value="Glycosidases"/>
    <property type="match status" value="1"/>
</dbReference>
<dbReference type="InterPro" id="IPR001547">
    <property type="entry name" value="Glyco_hydro_5"/>
</dbReference>
<dbReference type="SUPFAM" id="SSF51445">
    <property type="entry name" value="(Trans)glycosidases"/>
    <property type="match status" value="1"/>
</dbReference>
<dbReference type="PANTHER" id="PTHR34142:SF1">
    <property type="entry name" value="GLYCOSIDE HYDROLASE FAMILY 5 DOMAIN-CONTAINING PROTEIN"/>
    <property type="match status" value="1"/>
</dbReference>